<comment type="caution">
    <text evidence="1">The sequence shown here is derived from an EMBL/GenBank/DDBJ whole genome shotgun (WGS) entry which is preliminary data.</text>
</comment>
<organism evidence="1">
    <name type="scientific">gut metagenome</name>
    <dbReference type="NCBI Taxonomy" id="749906"/>
    <lineage>
        <taxon>unclassified sequences</taxon>
        <taxon>metagenomes</taxon>
        <taxon>organismal metagenomes</taxon>
    </lineage>
</organism>
<reference evidence="1" key="1">
    <citation type="journal article" date="2012" name="PLoS ONE">
        <title>Gene sets for utilization of primary and secondary nutrition supplies in the distal gut of endangered iberian lynx.</title>
        <authorList>
            <person name="Alcaide M."/>
            <person name="Messina E."/>
            <person name="Richter M."/>
            <person name="Bargiela R."/>
            <person name="Peplies J."/>
            <person name="Huws S.A."/>
            <person name="Newbold C.J."/>
            <person name="Golyshin P.N."/>
            <person name="Simon M.A."/>
            <person name="Lopez G."/>
            <person name="Yakimov M.M."/>
            <person name="Ferrer M."/>
        </authorList>
    </citation>
    <scope>NUCLEOTIDE SEQUENCE</scope>
</reference>
<dbReference type="EMBL" id="AMCI01003244">
    <property type="protein sequence ID" value="EJX00745.1"/>
    <property type="molecule type" value="Genomic_DNA"/>
</dbReference>
<sequence>MGNLGFEKWQTLNFKVANFGSKVANFWQTFGKLLRDFGAILPYFLLKIGLHIGFAREAKIGGGIGKVANFGKMGPKIGGGRGGYKAV</sequence>
<dbReference type="AlphaFoldDB" id="J9GLT8"/>
<proteinExistence type="predicted"/>
<name>J9GLT8_9ZZZZ</name>
<gene>
    <name evidence="1" type="ORF">EVA_11149</name>
</gene>
<protein>
    <submittedName>
        <fullName evidence="1">Uncharacterized protein</fullName>
    </submittedName>
</protein>
<evidence type="ECO:0000313" key="1">
    <source>
        <dbReference type="EMBL" id="EJX00745.1"/>
    </source>
</evidence>
<accession>J9GLT8</accession>